<evidence type="ECO:0000256" key="6">
    <source>
        <dbReference type="ARBA" id="ARBA00023212"/>
    </source>
</evidence>
<keyword evidence="3 7" id="KW-0067">ATP-binding</keyword>
<dbReference type="AlphaFoldDB" id="A0AAW0W3Y3"/>
<evidence type="ECO:0000313" key="10">
    <source>
        <dbReference type="Proteomes" id="UP001445076"/>
    </source>
</evidence>
<dbReference type="GO" id="GO:0007018">
    <property type="term" value="P:microtubule-based movement"/>
    <property type="evidence" value="ECO:0007669"/>
    <property type="project" value="InterPro"/>
</dbReference>
<dbReference type="Gene3D" id="3.40.850.10">
    <property type="entry name" value="Kinesin motor domain"/>
    <property type="match status" value="1"/>
</dbReference>
<dbReference type="InterPro" id="IPR001752">
    <property type="entry name" value="Kinesin_motor_dom"/>
</dbReference>
<evidence type="ECO:0000256" key="3">
    <source>
        <dbReference type="ARBA" id="ARBA00022840"/>
    </source>
</evidence>
<evidence type="ECO:0000256" key="1">
    <source>
        <dbReference type="ARBA" id="ARBA00004245"/>
    </source>
</evidence>
<evidence type="ECO:0000256" key="5">
    <source>
        <dbReference type="ARBA" id="ARBA00023175"/>
    </source>
</evidence>
<dbReference type="PROSITE" id="PS50067">
    <property type="entry name" value="KINESIN_MOTOR_2"/>
    <property type="match status" value="1"/>
</dbReference>
<keyword evidence="6" id="KW-0206">Cytoskeleton</keyword>
<sequence>ESATLHWKIGHEHTITQVDGSNKPVCAPYQFDKVLGIDYDNEGVYTEVAEPIVEAALDGFNGTIFAYGQTSSGKTFTMMGDKNFPGIIPLAIQNIFRGIENTPDREYLIRASYMEIYNESITDLLVGRESRKLLHIREDQSGNVYAADLKEECVNCEKNLLELMRRGDKNRHIGTTNMNERSSRSHTIFRLILESRERSEGDGSEGPI</sequence>
<keyword evidence="6" id="KW-0963">Cytoplasm</keyword>
<comment type="subcellular location">
    <subcellularLocation>
        <location evidence="1">Cytoplasm</location>
        <location evidence="1">Cytoskeleton</location>
    </subcellularLocation>
</comment>
<dbReference type="EMBL" id="JARKIK010000088">
    <property type="protein sequence ID" value="KAK8723904.1"/>
    <property type="molecule type" value="Genomic_DNA"/>
</dbReference>
<dbReference type="InterPro" id="IPR036961">
    <property type="entry name" value="Kinesin_motor_dom_sf"/>
</dbReference>
<comment type="similarity">
    <text evidence="7">Belongs to the TRAFAC class myosin-kinesin ATPase superfamily. Kinesin family.</text>
</comment>
<protein>
    <recommendedName>
        <fullName evidence="8">Kinesin motor domain-containing protein</fullName>
    </recommendedName>
</protein>
<keyword evidence="4" id="KW-0175">Coiled coil</keyword>
<dbReference type="Proteomes" id="UP001445076">
    <property type="component" value="Unassembled WGS sequence"/>
</dbReference>
<keyword evidence="5 7" id="KW-0505">Motor protein</keyword>
<feature type="non-terminal residue" evidence="9">
    <location>
        <position position="1"/>
    </location>
</feature>
<accession>A0AAW0W3Y3</accession>
<dbReference type="GO" id="GO:0005524">
    <property type="term" value="F:ATP binding"/>
    <property type="evidence" value="ECO:0007669"/>
    <property type="project" value="UniProtKB-UniRule"/>
</dbReference>
<dbReference type="GO" id="GO:0005874">
    <property type="term" value="C:microtubule"/>
    <property type="evidence" value="ECO:0007669"/>
    <property type="project" value="TreeGrafter"/>
</dbReference>
<dbReference type="Pfam" id="PF00225">
    <property type="entry name" value="Kinesin"/>
    <property type="match status" value="1"/>
</dbReference>
<evidence type="ECO:0000256" key="2">
    <source>
        <dbReference type="ARBA" id="ARBA00022741"/>
    </source>
</evidence>
<gene>
    <name evidence="9" type="ORF">OTU49_011595</name>
</gene>
<keyword evidence="10" id="KW-1185">Reference proteome</keyword>
<keyword evidence="2 7" id="KW-0547">Nucleotide-binding</keyword>
<evidence type="ECO:0000256" key="7">
    <source>
        <dbReference type="PROSITE-ProRule" id="PRU00283"/>
    </source>
</evidence>
<feature type="non-terminal residue" evidence="9">
    <location>
        <position position="208"/>
    </location>
</feature>
<dbReference type="SMART" id="SM00129">
    <property type="entry name" value="KISc"/>
    <property type="match status" value="1"/>
</dbReference>
<name>A0AAW0W3Y3_CHEQU</name>
<dbReference type="InterPro" id="IPR027640">
    <property type="entry name" value="Kinesin-like_fam"/>
</dbReference>
<evidence type="ECO:0000259" key="8">
    <source>
        <dbReference type="PROSITE" id="PS50067"/>
    </source>
</evidence>
<dbReference type="PRINTS" id="PR00380">
    <property type="entry name" value="KINESINHEAVY"/>
</dbReference>
<reference evidence="9 10" key="1">
    <citation type="journal article" date="2024" name="BMC Genomics">
        <title>Genome assembly of redclaw crayfish (Cherax quadricarinatus) provides insights into its immune adaptation and hypoxia tolerance.</title>
        <authorList>
            <person name="Liu Z."/>
            <person name="Zheng J."/>
            <person name="Li H."/>
            <person name="Fang K."/>
            <person name="Wang S."/>
            <person name="He J."/>
            <person name="Zhou D."/>
            <person name="Weng S."/>
            <person name="Chi M."/>
            <person name="Gu Z."/>
            <person name="He J."/>
            <person name="Li F."/>
            <person name="Wang M."/>
        </authorList>
    </citation>
    <scope>NUCLEOTIDE SEQUENCE [LARGE SCALE GENOMIC DNA]</scope>
    <source>
        <strain evidence="9">ZL_2023a</strain>
    </source>
</reference>
<feature type="binding site" evidence="7">
    <location>
        <begin position="68"/>
        <end position="75"/>
    </location>
    <ligand>
        <name>ATP</name>
        <dbReference type="ChEBI" id="CHEBI:30616"/>
    </ligand>
</feature>
<dbReference type="GO" id="GO:0000278">
    <property type="term" value="P:mitotic cell cycle"/>
    <property type="evidence" value="ECO:0007669"/>
    <property type="project" value="TreeGrafter"/>
</dbReference>
<dbReference type="InterPro" id="IPR027417">
    <property type="entry name" value="P-loop_NTPase"/>
</dbReference>
<comment type="caution">
    <text evidence="9">The sequence shown here is derived from an EMBL/GenBank/DDBJ whole genome shotgun (WGS) entry which is preliminary data.</text>
</comment>
<dbReference type="PANTHER" id="PTHR47968">
    <property type="entry name" value="CENTROMERE PROTEIN E"/>
    <property type="match status" value="1"/>
</dbReference>
<evidence type="ECO:0000256" key="4">
    <source>
        <dbReference type="ARBA" id="ARBA00023054"/>
    </source>
</evidence>
<dbReference type="SUPFAM" id="SSF52540">
    <property type="entry name" value="P-loop containing nucleoside triphosphate hydrolases"/>
    <property type="match status" value="1"/>
</dbReference>
<proteinExistence type="inferred from homology"/>
<organism evidence="9 10">
    <name type="scientific">Cherax quadricarinatus</name>
    <name type="common">Australian red claw crayfish</name>
    <dbReference type="NCBI Taxonomy" id="27406"/>
    <lineage>
        <taxon>Eukaryota</taxon>
        <taxon>Metazoa</taxon>
        <taxon>Ecdysozoa</taxon>
        <taxon>Arthropoda</taxon>
        <taxon>Crustacea</taxon>
        <taxon>Multicrustacea</taxon>
        <taxon>Malacostraca</taxon>
        <taxon>Eumalacostraca</taxon>
        <taxon>Eucarida</taxon>
        <taxon>Decapoda</taxon>
        <taxon>Pleocyemata</taxon>
        <taxon>Astacidea</taxon>
        <taxon>Parastacoidea</taxon>
        <taxon>Parastacidae</taxon>
        <taxon>Cherax</taxon>
    </lineage>
</organism>
<feature type="domain" description="Kinesin motor" evidence="8">
    <location>
        <begin position="1"/>
        <end position="208"/>
    </location>
</feature>
<dbReference type="PANTHER" id="PTHR47968:SF75">
    <property type="entry name" value="CENTROMERE-ASSOCIATED PROTEIN E"/>
    <property type="match status" value="1"/>
</dbReference>
<dbReference type="GO" id="GO:0003777">
    <property type="term" value="F:microtubule motor activity"/>
    <property type="evidence" value="ECO:0007669"/>
    <property type="project" value="InterPro"/>
</dbReference>
<evidence type="ECO:0000313" key="9">
    <source>
        <dbReference type="EMBL" id="KAK8723904.1"/>
    </source>
</evidence>
<dbReference type="GO" id="GO:0008017">
    <property type="term" value="F:microtubule binding"/>
    <property type="evidence" value="ECO:0007669"/>
    <property type="project" value="InterPro"/>
</dbReference>